<name>A0AC60PCV2_IXOPE</name>
<feature type="non-terminal residue" evidence="1">
    <location>
        <position position="1"/>
    </location>
</feature>
<dbReference type="EMBL" id="JABSTQ010010867">
    <property type="protein sequence ID" value="KAG0417225.1"/>
    <property type="molecule type" value="Genomic_DNA"/>
</dbReference>
<feature type="non-terminal residue" evidence="1">
    <location>
        <position position="374"/>
    </location>
</feature>
<reference evidence="1 2" key="1">
    <citation type="journal article" date="2020" name="Cell">
        <title>Large-Scale Comparative Analyses of Tick Genomes Elucidate Their Genetic Diversity and Vector Capacities.</title>
        <authorList>
            <consortium name="Tick Genome and Microbiome Consortium (TIGMIC)"/>
            <person name="Jia N."/>
            <person name="Wang J."/>
            <person name="Shi W."/>
            <person name="Du L."/>
            <person name="Sun Y."/>
            <person name="Zhan W."/>
            <person name="Jiang J.F."/>
            <person name="Wang Q."/>
            <person name="Zhang B."/>
            <person name="Ji P."/>
            <person name="Bell-Sakyi L."/>
            <person name="Cui X.M."/>
            <person name="Yuan T.T."/>
            <person name="Jiang B.G."/>
            <person name="Yang W.F."/>
            <person name="Lam T.T."/>
            <person name="Chang Q.C."/>
            <person name="Ding S.J."/>
            <person name="Wang X.J."/>
            <person name="Zhu J.G."/>
            <person name="Ruan X.D."/>
            <person name="Zhao L."/>
            <person name="Wei J.T."/>
            <person name="Ye R.Z."/>
            <person name="Que T.C."/>
            <person name="Du C.H."/>
            <person name="Zhou Y.H."/>
            <person name="Cheng J.X."/>
            <person name="Dai P.F."/>
            <person name="Guo W.B."/>
            <person name="Han X.H."/>
            <person name="Huang E.J."/>
            <person name="Li L.F."/>
            <person name="Wei W."/>
            <person name="Gao Y.C."/>
            <person name="Liu J.Z."/>
            <person name="Shao H.Z."/>
            <person name="Wang X."/>
            <person name="Wang C.C."/>
            <person name="Yang T.C."/>
            <person name="Huo Q.B."/>
            <person name="Li W."/>
            <person name="Chen H.Y."/>
            <person name="Chen S.E."/>
            <person name="Zhou L.G."/>
            <person name="Ni X.B."/>
            <person name="Tian J.H."/>
            <person name="Sheng Y."/>
            <person name="Liu T."/>
            <person name="Pan Y.S."/>
            <person name="Xia L.Y."/>
            <person name="Li J."/>
            <person name="Zhao F."/>
            <person name="Cao W.C."/>
        </authorList>
    </citation>
    <scope>NUCLEOTIDE SEQUENCE [LARGE SCALE GENOMIC DNA]</scope>
    <source>
        <strain evidence="1">Iper-2018</strain>
    </source>
</reference>
<proteinExistence type="predicted"/>
<gene>
    <name evidence="1" type="ORF">HPB47_005784</name>
</gene>
<keyword evidence="2" id="KW-1185">Reference proteome</keyword>
<organism evidence="1 2">
    <name type="scientific">Ixodes persulcatus</name>
    <name type="common">Taiga tick</name>
    <dbReference type="NCBI Taxonomy" id="34615"/>
    <lineage>
        <taxon>Eukaryota</taxon>
        <taxon>Metazoa</taxon>
        <taxon>Ecdysozoa</taxon>
        <taxon>Arthropoda</taxon>
        <taxon>Chelicerata</taxon>
        <taxon>Arachnida</taxon>
        <taxon>Acari</taxon>
        <taxon>Parasitiformes</taxon>
        <taxon>Ixodida</taxon>
        <taxon>Ixodoidea</taxon>
        <taxon>Ixodidae</taxon>
        <taxon>Ixodinae</taxon>
        <taxon>Ixodes</taxon>
    </lineage>
</organism>
<comment type="caution">
    <text evidence="1">The sequence shown here is derived from an EMBL/GenBank/DDBJ whole genome shotgun (WGS) entry which is preliminary data.</text>
</comment>
<protein>
    <submittedName>
        <fullName evidence="1">Uncharacterized protein</fullName>
    </submittedName>
</protein>
<accession>A0AC60PCV2</accession>
<dbReference type="Proteomes" id="UP000805193">
    <property type="component" value="Unassembled WGS sequence"/>
</dbReference>
<evidence type="ECO:0000313" key="1">
    <source>
        <dbReference type="EMBL" id="KAG0417225.1"/>
    </source>
</evidence>
<sequence>RWAVGCIVAQLLLLLGLGRVDTSELAGIFGVGDDMGRIRALAPFVHVGQNRFQCRERFSGVKKMGYDNHEEDFLSWDGFKAAFSEVFGKLESRRQRAQDKLARRYQAVSESSTGYIEDVIRLCSRADPAMTEEDKIRHIFKGSTVGGGSGNNDGGGRGGKSYPTSLDNHPLMLTKDARYEPVRVPARVTVTDALSAPHPLDEVGAEDGGDSLHAMSDTDSDKAASRWFRDERPLEFREPIEASGTPATAHPDQVARAKMPVRRELRVLWVIPATPGAARPQWRDGRGVAWRGVIVARDAVAGDCRQPQARFGPAVAAAAEVCRLWMSSGKRVGPPGADTTHHLLNNASVTNLTMLFTETSYKAAWGSPSPTQAQ</sequence>
<evidence type="ECO:0000313" key="2">
    <source>
        <dbReference type="Proteomes" id="UP000805193"/>
    </source>
</evidence>